<dbReference type="Proteomes" id="UP000060602">
    <property type="component" value="Chromosome"/>
</dbReference>
<feature type="domain" description="HTH lysR-type" evidence="5">
    <location>
        <begin position="8"/>
        <end position="65"/>
    </location>
</feature>
<dbReference type="Gene3D" id="1.10.10.10">
    <property type="entry name" value="Winged helix-like DNA-binding domain superfamily/Winged helix DNA-binding domain"/>
    <property type="match status" value="1"/>
</dbReference>
<dbReference type="Pfam" id="PF00126">
    <property type="entry name" value="HTH_1"/>
    <property type="match status" value="1"/>
</dbReference>
<dbReference type="PANTHER" id="PTHR30126">
    <property type="entry name" value="HTH-TYPE TRANSCRIPTIONAL REGULATOR"/>
    <property type="match status" value="1"/>
</dbReference>
<dbReference type="InterPro" id="IPR036390">
    <property type="entry name" value="WH_DNA-bd_sf"/>
</dbReference>
<evidence type="ECO:0000256" key="1">
    <source>
        <dbReference type="ARBA" id="ARBA00009437"/>
    </source>
</evidence>
<evidence type="ECO:0000256" key="3">
    <source>
        <dbReference type="ARBA" id="ARBA00023125"/>
    </source>
</evidence>
<accession>A0A0X8NUS6</accession>
<dbReference type="InterPro" id="IPR000847">
    <property type="entry name" value="LysR_HTH_N"/>
</dbReference>
<keyword evidence="3" id="KW-0238">DNA-binding</keyword>
<organism evidence="6 7">
    <name type="scientific">Alcaligenes xylosoxydans xylosoxydans</name>
    <name type="common">Achromobacter xylosoxidans</name>
    <dbReference type="NCBI Taxonomy" id="85698"/>
    <lineage>
        <taxon>Bacteria</taxon>
        <taxon>Pseudomonadati</taxon>
        <taxon>Pseudomonadota</taxon>
        <taxon>Betaproteobacteria</taxon>
        <taxon>Burkholderiales</taxon>
        <taxon>Alcaligenaceae</taxon>
        <taxon>Achromobacter</taxon>
    </lineage>
</organism>
<keyword evidence="4" id="KW-0804">Transcription</keyword>
<dbReference type="InterPro" id="IPR005119">
    <property type="entry name" value="LysR_subst-bd"/>
</dbReference>
<dbReference type="GO" id="GO:0000976">
    <property type="term" value="F:transcription cis-regulatory region binding"/>
    <property type="evidence" value="ECO:0007669"/>
    <property type="project" value="TreeGrafter"/>
</dbReference>
<dbReference type="SUPFAM" id="SSF46785">
    <property type="entry name" value="Winged helix' DNA-binding domain"/>
    <property type="match status" value="1"/>
</dbReference>
<reference evidence="7" key="1">
    <citation type="submission" date="2015-12" db="EMBL/GenBank/DDBJ databases">
        <title>FDA dAtabase for Regulatory Grade micrObial Sequences (FDA-ARGOS): Supporting development and validation of Infectious Disease Dx tests.</title>
        <authorList>
            <person name="Case J."/>
            <person name="Tallon L."/>
            <person name="Sadzewicz L."/>
            <person name="Sengamalay N."/>
            <person name="Ott S."/>
            <person name="Godinez A."/>
            <person name="Nagaraj S."/>
            <person name="Nadendla S."/>
            <person name="Sichtig H."/>
        </authorList>
    </citation>
    <scope>NUCLEOTIDE SEQUENCE [LARGE SCALE GENOMIC DNA]</scope>
    <source>
        <strain evidence="7">FDAARGOS_147</strain>
    </source>
</reference>
<sequence>MGPGNRPLDMNWLEDFLSLAETGGFSRAAEARAIAQPAFSRHIRALEEWVGADLCDRSSHPTELTAAGRRFLPLLKQVLADLEAARIKAVAAHAQDAASLRFAATHLLSLTFFPKWLAGLEADMEVGAIQMMSDSFQACEDLMAQRRVQFLLCHRHPRVVSRLDETVYPMVRLGADTLVPVSVPDGSGQPMHRLAGAGAVDFLAYGPASGLGRIVASQLRKKDIGEERIRATFVGPHATLLRTMAVQGRGVAWLPDMLVHDDLAQGRLVRAGGQEWDIPLEICLFRQPTDMAAVAEQLWRLAEARAAGPGADPGYP</sequence>
<dbReference type="PANTHER" id="PTHR30126:SF2">
    <property type="entry name" value="HTH-TYPE TRANSCRIPTIONAL REGULATOR YJIE"/>
    <property type="match status" value="1"/>
</dbReference>
<protein>
    <submittedName>
        <fullName evidence="6">LysR family transcriptional regulator</fullName>
    </submittedName>
</protein>
<evidence type="ECO:0000256" key="4">
    <source>
        <dbReference type="ARBA" id="ARBA00023163"/>
    </source>
</evidence>
<evidence type="ECO:0000256" key="2">
    <source>
        <dbReference type="ARBA" id="ARBA00023015"/>
    </source>
</evidence>
<evidence type="ECO:0000313" key="7">
    <source>
        <dbReference type="Proteomes" id="UP000060602"/>
    </source>
</evidence>
<gene>
    <name evidence="6" type="ORF">AL504_00595</name>
</gene>
<dbReference type="InterPro" id="IPR036388">
    <property type="entry name" value="WH-like_DNA-bd_sf"/>
</dbReference>
<dbReference type="SUPFAM" id="SSF53850">
    <property type="entry name" value="Periplasmic binding protein-like II"/>
    <property type="match status" value="1"/>
</dbReference>
<dbReference type="Pfam" id="PF03466">
    <property type="entry name" value="LysR_substrate"/>
    <property type="match status" value="1"/>
</dbReference>
<keyword evidence="2" id="KW-0805">Transcription regulation</keyword>
<comment type="similarity">
    <text evidence="1">Belongs to the LysR transcriptional regulatory family.</text>
</comment>
<dbReference type="Gene3D" id="3.40.190.10">
    <property type="entry name" value="Periplasmic binding protein-like II"/>
    <property type="match status" value="1"/>
</dbReference>
<dbReference type="PROSITE" id="PS50931">
    <property type="entry name" value="HTH_LYSR"/>
    <property type="match status" value="1"/>
</dbReference>
<evidence type="ECO:0000313" key="6">
    <source>
        <dbReference type="EMBL" id="AMG34694.1"/>
    </source>
</evidence>
<dbReference type="EMBL" id="CP014060">
    <property type="protein sequence ID" value="AMG34694.1"/>
    <property type="molecule type" value="Genomic_DNA"/>
</dbReference>
<dbReference type="AlphaFoldDB" id="A0A0X8NUS6"/>
<evidence type="ECO:0000259" key="5">
    <source>
        <dbReference type="PROSITE" id="PS50931"/>
    </source>
</evidence>
<dbReference type="GO" id="GO:0003700">
    <property type="term" value="F:DNA-binding transcription factor activity"/>
    <property type="evidence" value="ECO:0007669"/>
    <property type="project" value="InterPro"/>
</dbReference>
<name>A0A0X8NUS6_ALCXX</name>
<dbReference type="PRINTS" id="PR00039">
    <property type="entry name" value="HTHLYSR"/>
</dbReference>
<proteinExistence type="inferred from homology"/>